<name>A0AAN0XTZ8_9VIBR</name>
<gene>
    <name evidence="1" type="ORF">A6E01_04710</name>
</gene>
<dbReference type="Proteomes" id="UP000092018">
    <property type="component" value="Chromosome 1"/>
</dbReference>
<proteinExistence type="predicted"/>
<protein>
    <submittedName>
        <fullName evidence="1">Uncharacterized protein</fullName>
    </submittedName>
</protein>
<dbReference type="AlphaFoldDB" id="A0AAN0XTZ8"/>
<reference evidence="1 2" key="1">
    <citation type="submission" date="2016-06" db="EMBL/GenBank/DDBJ databases">
        <title>Adaptive Radiation by Waves of Gene Transfer Leads to Fine-Scale Resource Partitioning in Marine Microbes.</title>
        <authorList>
            <person name="Hehemann J.-H."/>
            <person name="Arevalo P."/>
            <person name="Datta M.S."/>
            <person name="Yu X."/>
            <person name="Corzett C."/>
            <person name="Henschel A."/>
            <person name="Preheim S.P."/>
            <person name="Timberlake S."/>
            <person name="Alm E.J."/>
            <person name="Polz M.F."/>
        </authorList>
    </citation>
    <scope>NUCLEOTIDE SEQUENCE [LARGE SCALE GENOMIC DNA]</scope>
    <source>
        <strain evidence="1 2">FF50</strain>
    </source>
</reference>
<dbReference type="EMBL" id="CP016177">
    <property type="protein sequence ID" value="ANO32534.1"/>
    <property type="molecule type" value="Genomic_DNA"/>
</dbReference>
<dbReference type="RefSeq" id="WP_017030938.1">
    <property type="nucleotide sequence ID" value="NZ_MCUG01000088.1"/>
</dbReference>
<dbReference type="KEGG" id="vbr:A6E01_04710"/>
<accession>A0AAN0XTZ8</accession>
<organism evidence="1 2">
    <name type="scientific">Vibrio breoganii</name>
    <dbReference type="NCBI Taxonomy" id="553239"/>
    <lineage>
        <taxon>Bacteria</taxon>
        <taxon>Pseudomonadati</taxon>
        <taxon>Pseudomonadota</taxon>
        <taxon>Gammaproteobacteria</taxon>
        <taxon>Vibrionales</taxon>
        <taxon>Vibrionaceae</taxon>
        <taxon>Vibrio</taxon>
    </lineage>
</organism>
<evidence type="ECO:0000313" key="1">
    <source>
        <dbReference type="EMBL" id="ANO32534.1"/>
    </source>
</evidence>
<sequence length="71" mass="8055">MSVQVIGLKWIPAAFSAVTHHLGKRVLELTRCRSSAIALVPNSKLSYRLLFALHLFHRAVPSRDRFWLTGL</sequence>
<evidence type="ECO:0000313" key="2">
    <source>
        <dbReference type="Proteomes" id="UP000092018"/>
    </source>
</evidence>